<feature type="compositionally biased region" description="Basic and acidic residues" evidence="1">
    <location>
        <begin position="290"/>
        <end position="302"/>
    </location>
</feature>
<feature type="compositionally biased region" description="Pro residues" evidence="1">
    <location>
        <begin position="274"/>
        <end position="284"/>
    </location>
</feature>
<organism evidence="3 4">
    <name type="scientific">Lachnellula suecica</name>
    <dbReference type="NCBI Taxonomy" id="602035"/>
    <lineage>
        <taxon>Eukaryota</taxon>
        <taxon>Fungi</taxon>
        <taxon>Dikarya</taxon>
        <taxon>Ascomycota</taxon>
        <taxon>Pezizomycotina</taxon>
        <taxon>Leotiomycetes</taxon>
        <taxon>Helotiales</taxon>
        <taxon>Lachnaceae</taxon>
        <taxon>Lachnellula</taxon>
    </lineage>
</organism>
<reference evidence="3 4" key="1">
    <citation type="submission" date="2018-05" db="EMBL/GenBank/DDBJ databases">
        <title>Genome sequencing and assembly of the regulated plant pathogen Lachnellula willkommii and related sister species for the development of diagnostic species identification markers.</title>
        <authorList>
            <person name="Giroux E."/>
            <person name="Bilodeau G."/>
        </authorList>
    </citation>
    <scope>NUCLEOTIDE SEQUENCE [LARGE SCALE GENOMIC DNA]</scope>
    <source>
        <strain evidence="3 4">CBS 268.59</strain>
    </source>
</reference>
<keyword evidence="4" id="KW-1185">Reference proteome</keyword>
<accession>A0A8T9C8K8</accession>
<keyword evidence="2" id="KW-0472">Membrane</keyword>
<feature type="transmembrane region" description="Helical" evidence="2">
    <location>
        <begin position="230"/>
        <end position="253"/>
    </location>
</feature>
<evidence type="ECO:0000256" key="2">
    <source>
        <dbReference type="SAM" id="Phobius"/>
    </source>
</evidence>
<name>A0A8T9C8K8_9HELO</name>
<comment type="caution">
    <text evidence="3">The sequence shown here is derived from an EMBL/GenBank/DDBJ whole genome shotgun (WGS) entry which is preliminary data.</text>
</comment>
<gene>
    <name evidence="3" type="ORF">LSUE1_G006039</name>
</gene>
<dbReference type="AlphaFoldDB" id="A0A8T9C8K8"/>
<keyword evidence="2" id="KW-0812">Transmembrane</keyword>
<sequence length="302" mass="32184">MTTLRLPELTNGIVTSWIPLTTPAPAPYPSSCNSAFRLETLSGSITNIIAYDPWYGQAIDTAYQSCLAPEQTQWWAQQLMPTTVFNLGPFACPTPYTTATTTVVSAGTTLVACCPNNYAYQGSILPPLSGRQCLSALSSGQVITAKTGAIGPNNFTDTTATITATDVGIYGNQLNGFIFDDAIITASSTASPTSTSSSSRIPTPTSATVISSPMSALVTKSFLSTTVGKVVVYGVVPAGAVMLFGFIGMVLLYRRRASRRNKQFVELEATEIAQPPPRPPPPPQELWSPIEKEKKPVEMWAS</sequence>
<evidence type="ECO:0000256" key="1">
    <source>
        <dbReference type="SAM" id="MobiDB-lite"/>
    </source>
</evidence>
<dbReference type="EMBL" id="QGMK01000974">
    <property type="protein sequence ID" value="TVY75696.1"/>
    <property type="molecule type" value="Genomic_DNA"/>
</dbReference>
<keyword evidence="2" id="KW-1133">Transmembrane helix</keyword>
<evidence type="ECO:0000313" key="4">
    <source>
        <dbReference type="Proteomes" id="UP000469558"/>
    </source>
</evidence>
<protein>
    <submittedName>
        <fullName evidence="3">Uncharacterized protein</fullName>
    </submittedName>
</protein>
<feature type="region of interest" description="Disordered" evidence="1">
    <location>
        <begin position="268"/>
        <end position="302"/>
    </location>
</feature>
<evidence type="ECO:0000313" key="3">
    <source>
        <dbReference type="EMBL" id="TVY75696.1"/>
    </source>
</evidence>
<dbReference type="Proteomes" id="UP000469558">
    <property type="component" value="Unassembled WGS sequence"/>
</dbReference>
<dbReference type="OrthoDB" id="4497263at2759"/>
<proteinExistence type="predicted"/>